<evidence type="ECO:0000313" key="1">
    <source>
        <dbReference type="EMBL" id="KAJ9607245.1"/>
    </source>
</evidence>
<reference evidence="1" key="1">
    <citation type="submission" date="2022-10" db="EMBL/GenBank/DDBJ databases">
        <title>Culturing micro-colonial fungi from biological soil crusts in the Mojave desert and describing Neophaeococcomyces mojavensis, and introducing the new genera and species Taxawa tesnikishii.</title>
        <authorList>
            <person name="Kurbessoian T."/>
            <person name="Stajich J.E."/>
        </authorList>
    </citation>
    <scope>NUCLEOTIDE SEQUENCE</scope>
    <source>
        <strain evidence="1">TK_41</strain>
    </source>
</reference>
<dbReference type="Proteomes" id="UP001172673">
    <property type="component" value="Unassembled WGS sequence"/>
</dbReference>
<protein>
    <submittedName>
        <fullName evidence="1">Uncharacterized protein</fullName>
    </submittedName>
</protein>
<name>A0AA38X5J4_9EURO</name>
<dbReference type="AlphaFoldDB" id="A0AA38X5J4"/>
<dbReference type="EMBL" id="JAPDRK010000012">
    <property type="protein sequence ID" value="KAJ9607245.1"/>
    <property type="molecule type" value="Genomic_DNA"/>
</dbReference>
<keyword evidence="2" id="KW-1185">Reference proteome</keyword>
<organism evidence="1 2">
    <name type="scientific">Cladophialophora chaetospira</name>
    <dbReference type="NCBI Taxonomy" id="386627"/>
    <lineage>
        <taxon>Eukaryota</taxon>
        <taxon>Fungi</taxon>
        <taxon>Dikarya</taxon>
        <taxon>Ascomycota</taxon>
        <taxon>Pezizomycotina</taxon>
        <taxon>Eurotiomycetes</taxon>
        <taxon>Chaetothyriomycetidae</taxon>
        <taxon>Chaetothyriales</taxon>
        <taxon>Herpotrichiellaceae</taxon>
        <taxon>Cladophialophora</taxon>
    </lineage>
</organism>
<evidence type="ECO:0000313" key="2">
    <source>
        <dbReference type="Proteomes" id="UP001172673"/>
    </source>
</evidence>
<comment type="caution">
    <text evidence="1">The sequence shown here is derived from an EMBL/GenBank/DDBJ whole genome shotgun (WGS) entry which is preliminary data.</text>
</comment>
<proteinExistence type="predicted"/>
<sequence length="338" mass="39225">MTTTPRLRDHIIRAPPTLLTINKDVRFLIWDEAFGEVHYVNVPWCDDCGTVQREIGHKKSTKRKGYRCNGDVIWLCQPSSKEIGLLFISKKLHQETLAFFRRALIVFHKPTSTRRILFRGHVRDDLKTLNLHNGGVACHGPGEFLAPGIVAYFTKLKIIVLENELLRDSWLQTLPFLIDIQGLVKTKAVRAGDNHATSDIAQQKSSNTFAATATRDWVTMVLEGRNIKVQFPVMYTITAFEVMEWPFFVDKKTWLQHDMLWSKAFNTRATWDENKVTFPAEGVADLSKEWWFEEWLARRNMESTAYYERKRDDVWPFGHLAGDVWLRSGYSGERWGSF</sequence>
<gene>
    <name evidence="1" type="ORF">H2200_008317</name>
</gene>
<accession>A0AA38X5J4</accession>